<organism evidence="1 2">
    <name type="scientific">Adineta steineri</name>
    <dbReference type="NCBI Taxonomy" id="433720"/>
    <lineage>
        <taxon>Eukaryota</taxon>
        <taxon>Metazoa</taxon>
        <taxon>Spiralia</taxon>
        <taxon>Gnathifera</taxon>
        <taxon>Rotifera</taxon>
        <taxon>Eurotatoria</taxon>
        <taxon>Bdelloidea</taxon>
        <taxon>Adinetida</taxon>
        <taxon>Adinetidae</taxon>
        <taxon>Adineta</taxon>
    </lineage>
</organism>
<comment type="caution">
    <text evidence="1">The sequence shown here is derived from an EMBL/GenBank/DDBJ whole genome shotgun (WGS) entry which is preliminary data.</text>
</comment>
<dbReference type="Proteomes" id="UP000663860">
    <property type="component" value="Unassembled WGS sequence"/>
</dbReference>
<accession>A0A815S6Z0</accession>
<dbReference type="EMBL" id="CAJNOE010002491">
    <property type="protein sequence ID" value="CAF1484272.1"/>
    <property type="molecule type" value="Genomic_DNA"/>
</dbReference>
<reference evidence="1" key="1">
    <citation type="submission" date="2021-02" db="EMBL/GenBank/DDBJ databases">
        <authorList>
            <person name="Nowell W R."/>
        </authorList>
    </citation>
    <scope>NUCLEOTIDE SEQUENCE</scope>
</reference>
<evidence type="ECO:0000313" key="2">
    <source>
        <dbReference type="Proteomes" id="UP000663860"/>
    </source>
</evidence>
<proteinExistence type="predicted"/>
<evidence type="ECO:0000313" key="1">
    <source>
        <dbReference type="EMBL" id="CAF1484272.1"/>
    </source>
</evidence>
<name>A0A815S6Z0_9BILA</name>
<feature type="non-terminal residue" evidence="1">
    <location>
        <position position="1"/>
    </location>
</feature>
<dbReference type="AlphaFoldDB" id="A0A815S6Z0"/>
<gene>
    <name evidence="1" type="ORF">IZO911_LOCUS44148</name>
</gene>
<sequence>IEYRTESLTKWIKLVDMSDIACRTSLINGGYFNMHTIKLPYETYSRYEILLV</sequence>
<protein>
    <submittedName>
        <fullName evidence="1">Uncharacterized protein</fullName>
    </submittedName>
</protein>